<dbReference type="InParanoid" id="A0A0C3MX73"/>
<dbReference type="OrthoDB" id="2635432at2759"/>
<organism evidence="1 2">
    <name type="scientific">Pisolithus tinctorius Marx 270</name>
    <dbReference type="NCBI Taxonomy" id="870435"/>
    <lineage>
        <taxon>Eukaryota</taxon>
        <taxon>Fungi</taxon>
        <taxon>Dikarya</taxon>
        <taxon>Basidiomycota</taxon>
        <taxon>Agaricomycotina</taxon>
        <taxon>Agaricomycetes</taxon>
        <taxon>Agaricomycetidae</taxon>
        <taxon>Boletales</taxon>
        <taxon>Sclerodermatineae</taxon>
        <taxon>Pisolithaceae</taxon>
        <taxon>Pisolithus</taxon>
    </lineage>
</organism>
<proteinExistence type="predicted"/>
<protein>
    <submittedName>
        <fullName evidence="1">Uncharacterized protein</fullName>
    </submittedName>
</protein>
<dbReference type="Proteomes" id="UP000054217">
    <property type="component" value="Unassembled WGS sequence"/>
</dbReference>
<dbReference type="HOGENOM" id="CLU_1682143_0_0_1"/>
<feature type="non-terminal residue" evidence="1">
    <location>
        <position position="157"/>
    </location>
</feature>
<accession>A0A0C3MX73</accession>
<name>A0A0C3MX73_PISTI</name>
<dbReference type="STRING" id="870435.A0A0C3MX73"/>
<reference evidence="1 2" key="1">
    <citation type="submission" date="2014-04" db="EMBL/GenBank/DDBJ databases">
        <authorList>
            <consortium name="DOE Joint Genome Institute"/>
            <person name="Kuo A."/>
            <person name="Kohler A."/>
            <person name="Costa M.D."/>
            <person name="Nagy L.G."/>
            <person name="Floudas D."/>
            <person name="Copeland A."/>
            <person name="Barry K.W."/>
            <person name="Cichocki N."/>
            <person name="Veneault-Fourrey C."/>
            <person name="LaButti K."/>
            <person name="Lindquist E.A."/>
            <person name="Lipzen A."/>
            <person name="Lundell T."/>
            <person name="Morin E."/>
            <person name="Murat C."/>
            <person name="Sun H."/>
            <person name="Tunlid A."/>
            <person name="Henrissat B."/>
            <person name="Grigoriev I.V."/>
            <person name="Hibbett D.S."/>
            <person name="Martin F."/>
            <person name="Nordberg H.P."/>
            <person name="Cantor M.N."/>
            <person name="Hua S.X."/>
        </authorList>
    </citation>
    <scope>NUCLEOTIDE SEQUENCE [LARGE SCALE GENOMIC DNA]</scope>
    <source>
        <strain evidence="1 2">Marx 270</strain>
    </source>
</reference>
<reference evidence="2" key="2">
    <citation type="submission" date="2015-01" db="EMBL/GenBank/DDBJ databases">
        <title>Evolutionary Origins and Diversification of the Mycorrhizal Mutualists.</title>
        <authorList>
            <consortium name="DOE Joint Genome Institute"/>
            <consortium name="Mycorrhizal Genomics Consortium"/>
            <person name="Kohler A."/>
            <person name="Kuo A."/>
            <person name="Nagy L.G."/>
            <person name="Floudas D."/>
            <person name="Copeland A."/>
            <person name="Barry K.W."/>
            <person name="Cichocki N."/>
            <person name="Veneault-Fourrey C."/>
            <person name="LaButti K."/>
            <person name="Lindquist E.A."/>
            <person name="Lipzen A."/>
            <person name="Lundell T."/>
            <person name="Morin E."/>
            <person name="Murat C."/>
            <person name="Riley R."/>
            <person name="Ohm R."/>
            <person name="Sun H."/>
            <person name="Tunlid A."/>
            <person name="Henrissat B."/>
            <person name="Grigoriev I.V."/>
            <person name="Hibbett D.S."/>
            <person name="Martin F."/>
        </authorList>
    </citation>
    <scope>NUCLEOTIDE SEQUENCE [LARGE SCALE GENOMIC DNA]</scope>
    <source>
        <strain evidence="2">Marx 270</strain>
    </source>
</reference>
<gene>
    <name evidence="1" type="ORF">M404DRAFT_36042</name>
</gene>
<dbReference type="EMBL" id="KN832161">
    <property type="protein sequence ID" value="KIN93509.1"/>
    <property type="molecule type" value="Genomic_DNA"/>
</dbReference>
<evidence type="ECO:0000313" key="1">
    <source>
        <dbReference type="EMBL" id="KIN93509.1"/>
    </source>
</evidence>
<evidence type="ECO:0000313" key="2">
    <source>
        <dbReference type="Proteomes" id="UP000054217"/>
    </source>
</evidence>
<keyword evidence="2" id="KW-1185">Reference proteome</keyword>
<sequence>MEEYDSEDGGVCVAPLKHFKSAALPPLCEQVHIVNINIALRRHTRVWSRRLGRWSSFDINPKDLRNPAEEVLKVLSDIFGAVIQEAEKTAGKAKLRFGLRPKTIRGPERIETSFPDAYLLLADKKSLEEDAGVDSWHDIAVSFGLKQDAGVSDDCKD</sequence>
<dbReference type="AlphaFoldDB" id="A0A0C3MX73"/>